<evidence type="ECO:0000313" key="3">
    <source>
        <dbReference type="Proteomes" id="UP000256541"/>
    </source>
</evidence>
<evidence type="ECO:0000259" key="1">
    <source>
        <dbReference type="PROSITE" id="PS50943"/>
    </source>
</evidence>
<dbReference type="EMBL" id="NBXB01000045">
    <property type="protein sequence ID" value="RFA12114.1"/>
    <property type="molecule type" value="Genomic_DNA"/>
</dbReference>
<dbReference type="Pfam" id="PF01381">
    <property type="entry name" value="HTH_3"/>
    <property type="match status" value="1"/>
</dbReference>
<gene>
    <name evidence="2" type="ORF">B7R22_16925</name>
</gene>
<accession>A0A3E0VQ30</accession>
<dbReference type="SMART" id="SM00530">
    <property type="entry name" value="HTH_XRE"/>
    <property type="match status" value="1"/>
</dbReference>
<evidence type="ECO:0000313" key="2">
    <source>
        <dbReference type="EMBL" id="RFA12114.1"/>
    </source>
</evidence>
<dbReference type="SUPFAM" id="SSF47413">
    <property type="entry name" value="lambda repressor-like DNA-binding domains"/>
    <property type="match status" value="1"/>
</dbReference>
<protein>
    <recommendedName>
        <fullName evidence="1">HTH cro/C1-type domain-containing protein</fullName>
    </recommendedName>
</protein>
<dbReference type="Gene3D" id="1.10.260.40">
    <property type="entry name" value="lambda repressor-like DNA-binding domains"/>
    <property type="match status" value="1"/>
</dbReference>
<reference evidence="2 3" key="1">
    <citation type="submission" date="2017-04" db="EMBL/GenBank/DDBJ databases">
        <title>Comparative genome analysis of Subtercola boreus.</title>
        <authorList>
            <person name="Cho Y.-J."/>
            <person name="Cho A."/>
            <person name="Kim O.-S."/>
            <person name="Lee J.-I."/>
        </authorList>
    </citation>
    <scope>NUCLEOTIDE SEQUENCE [LARGE SCALE GENOMIC DNA]</scope>
    <source>
        <strain evidence="2 3">P27479</strain>
    </source>
</reference>
<comment type="caution">
    <text evidence="2">The sequence shown here is derived from an EMBL/GenBank/DDBJ whole genome shotgun (WGS) entry which is preliminary data.</text>
</comment>
<dbReference type="OrthoDB" id="5076367at2"/>
<dbReference type="CDD" id="cd00093">
    <property type="entry name" value="HTH_XRE"/>
    <property type="match status" value="1"/>
</dbReference>
<sequence length="85" mass="9506">MHRSSTPARPRRELVLNRPKLDELRRAHGIQSEADLARRIGVDPTTLYRLTTGRTKPSNEFMAGLKDAFPLAALDDLLIIQDVAA</sequence>
<dbReference type="Proteomes" id="UP000256541">
    <property type="component" value="Unassembled WGS sequence"/>
</dbReference>
<organism evidence="2 3">
    <name type="scientific">Subtercola boreus</name>
    <dbReference type="NCBI Taxonomy" id="120213"/>
    <lineage>
        <taxon>Bacteria</taxon>
        <taxon>Bacillati</taxon>
        <taxon>Actinomycetota</taxon>
        <taxon>Actinomycetes</taxon>
        <taxon>Micrococcales</taxon>
        <taxon>Microbacteriaceae</taxon>
        <taxon>Subtercola</taxon>
    </lineage>
</organism>
<dbReference type="RefSeq" id="WP_116412890.1">
    <property type="nucleotide sequence ID" value="NZ_NBXB01000045.1"/>
</dbReference>
<name>A0A3E0VQ30_9MICO</name>
<dbReference type="PROSITE" id="PS50943">
    <property type="entry name" value="HTH_CROC1"/>
    <property type="match status" value="1"/>
</dbReference>
<dbReference type="InterPro" id="IPR010982">
    <property type="entry name" value="Lambda_DNA-bd_dom_sf"/>
</dbReference>
<dbReference type="AlphaFoldDB" id="A0A3E0VQ30"/>
<dbReference type="GO" id="GO:0003677">
    <property type="term" value="F:DNA binding"/>
    <property type="evidence" value="ECO:0007669"/>
    <property type="project" value="InterPro"/>
</dbReference>
<dbReference type="InterPro" id="IPR001387">
    <property type="entry name" value="Cro/C1-type_HTH"/>
</dbReference>
<proteinExistence type="predicted"/>
<feature type="domain" description="HTH cro/C1-type" evidence="1">
    <location>
        <begin position="34"/>
        <end position="77"/>
    </location>
</feature>